<organism evidence="6 7">
    <name type="scientific">Aulographum hederae CBS 113979</name>
    <dbReference type="NCBI Taxonomy" id="1176131"/>
    <lineage>
        <taxon>Eukaryota</taxon>
        <taxon>Fungi</taxon>
        <taxon>Dikarya</taxon>
        <taxon>Ascomycota</taxon>
        <taxon>Pezizomycotina</taxon>
        <taxon>Dothideomycetes</taxon>
        <taxon>Pleosporomycetidae</taxon>
        <taxon>Aulographales</taxon>
        <taxon>Aulographaceae</taxon>
    </lineage>
</organism>
<dbReference type="GO" id="GO:0071949">
    <property type="term" value="F:FAD binding"/>
    <property type="evidence" value="ECO:0007669"/>
    <property type="project" value="InterPro"/>
</dbReference>
<dbReference type="SUPFAM" id="SSF56176">
    <property type="entry name" value="FAD-binding/transporter-associated domain-like"/>
    <property type="match status" value="1"/>
</dbReference>
<keyword evidence="3" id="KW-0274">FAD</keyword>
<dbReference type="PANTHER" id="PTHR42973:SF53">
    <property type="entry name" value="FAD-BINDING PCMH-TYPE DOMAIN-CONTAINING PROTEIN-RELATED"/>
    <property type="match status" value="1"/>
</dbReference>
<name>A0A6G1GIL5_9PEZI</name>
<feature type="non-terminal residue" evidence="6">
    <location>
        <position position="1"/>
    </location>
</feature>
<comment type="similarity">
    <text evidence="1">Belongs to the oxygen-dependent FAD-linked oxidoreductase family.</text>
</comment>
<evidence type="ECO:0000313" key="7">
    <source>
        <dbReference type="Proteomes" id="UP000800041"/>
    </source>
</evidence>
<dbReference type="InterPro" id="IPR006094">
    <property type="entry name" value="Oxid_FAD_bind_N"/>
</dbReference>
<dbReference type="GO" id="GO:0016491">
    <property type="term" value="F:oxidoreductase activity"/>
    <property type="evidence" value="ECO:0007669"/>
    <property type="project" value="UniProtKB-KW"/>
</dbReference>
<feature type="domain" description="FAD-binding PCMH-type" evidence="5">
    <location>
        <begin position="4"/>
        <end position="183"/>
    </location>
</feature>
<protein>
    <submittedName>
        <fullName evidence="6">FAD-binding domain-containing protein</fullName>
    </submittedName>
</protein>
<dbReference type="Gene3D" id="3.40.462.20">
    <property type="match status" value="1"/>
</dbReference>
<dbReference type="InterPro" id="IPR016167">
    <property type="entry name" value="FAD-bd_PCMH_sub1"/>
</dbReference>
<evidence type="ECO:0000259" key="5">
    <source>
        <dbReference type="PROSITE" id="PS51387"/>
    </source>
</evidence>
<proteinExistence type="inferred from homology"/>
<dbReference type="EMBL" id="ML977220">
    <property type="protein sequence ID" value="KAF1980793.1"/>
    <property type="molecule type" value="Genomic_DNA"/>
</dbReference>
<dbReference type="InterPro" id="IPR050416">
    <property type="entry name" value="FAD-linked_Oxidoreductase"/>
</dbReference>
<dbReference type="AlphaFoldDB" id="A0A6G1GIL5"/>
<keyword evidence="4" id="KW-0560">Oxidoreductase</keyword>
<accession>A0A6G1GIL5</accession>
<keyword evidence="7" id="KW-1185">Reference proteome</keyword>
<dbReference type="InterPro" id="IPR016166">
    <property type="entry name" value="FAD-bd_PCMH"/>
</dbReference>
<evidence type="ECO:0000256" key="1">
    <source>
        <dbReference type="ARBA" id="ARBA00005466"/>
    </source>
</evidence>
<evidence type="ECO:0000313" key="6">
    <source>
        <dbReference type="EMBL" id="KAF1980793.1"/>
    </source>
</evidence>
<dbReference type="PROSITE" id="PS51387">
    <property type="entry name" value="FAD_PCMH"/>
    <property type="match status" value="1"/>
</dbReference>
<dbReference type="InterPro" id="IPR016169">
    <property type="entry name" value="FAD-bd_PCMH_sub2"/>
</dbReference>
<dbReference type="InterPro" id="IPR036318">
    <property type="entry name" value="FAD-bd_PCMH-like_sf"/>
</dbReference>
<dbReference type="Pfam" id="PF01565">
    <property type="entry name" value="FAD_binding_4"/>
    <property type="match status" value="1"/>
</dbReference>
<evidence type="ECO:0000256" key="3">
    <source>
        <dbReference type="ARBA" id="ARBA00022827"/>
    </source>
</evidence>
<dbReference type="PANTHER" id="PTHR42973">
    <property type="entry name" value="BINDING OXIDOREDUCTASE, PUTATIVE (AFU_ORTHOLOGUE AFUA_1G17690)-RELATED"/>
    <property type="match status" value="1"/>
</dbReference>
<gene>
    <name evidence="6" type="ORF">K402DRAFT_343695</name>
</gene>
<reference evidence="6" key="1">
    <citation type="journal article" date="2020" name="Stud. Mycol.">
        <title>101 Dothideomycetes genomes: a test case for predicting lifestyles and emergence of pathogens.</title>
        <authorList>
            <person name="Haridas S."/>
            <person name="Albert R."/>
            <person name="Binder M."/>
            <person name="Bloem J."/>
            <person name="Labutti K."/>
            <person name="Salamov A."/>
            <person name="Andreopoulos B."/>
            <person name="Baker S."/>
            <person name="Barry K."/>
            <person name="Bills G."/>
            <person name="Bluhm B."/>
            <person name="Cannon C."/>
            <person name="Castanera R."/>
            <person name="Culley D."/>
            <person name="Daum C."/>
            <person name="Ezra D."/>
            <person name="Gonzalez J."/>
            <person name="Henrissat B."/>
            <person name="Kuo A."/>
            <person name="Liang C."/>
            <person name="Lipzen A."/>
            <person name="Lutzoni F."/>
            <person name="Magnuson J."/>
            <person name="Mondo S."/>
            <person name="Nolan M."/>
            <person name="Ohm R."/>
            <person name="Pangilinan J."/>
            <person name="Park H.-J."/>
            <person name="Ramirez L."/>
            <person name="Alfaro M."/>
            <person name="Sun H."/>
            <person name="Tritt A."/>
            <person name="Yoshinaga Y."/>
            <person name="Zwiers L.-H."/>
            <person name="Turgeon B."/>
            <person name="Goodwin S."/>
            <person name="Spatafora J."/>
            <person name="Crous P."/>
            <person name="Grigoriev I."/>
        </authorList>
    </citation>
    <scope>NUCLEOTIDE SEQUENCE</scope>
    <source>
        <strain evidence="6">CBS 113979</strain>
    </source>
</reference>
<evidence type="ECO:0000256" key="2">
    <source>
        <dbReference type="ARBA" id="ARBA00022630"/>
    </source>
</evidence>
<sequence length="455" mass="50643">FWDMKQSALTPVCRLEPHSAEDVSFALQVLTHYQCPFSVKSGGHATMPLASNMENGVTIDLGQMSQVKLFPATASTQAHATVGAGAIWFHIFRALEPFGMTVVGGRNANVGVGGLALGGGFSFFSTMEGLSCDNILWVEIVLANGTITYADEQYNTDLLRALRGVGGGNFGVVTKLAFKAIPLPNKNGLWSMTAFYTWDKINAQIASLNHLVRVRLGVEYKSASTINTWIYTNMTGRLLYALHTDTTYPDPTHVPFIFGQLTRIPAVNGTVKQAIIPQSDLISQVAATDSVNRRNSFATFTYRPVESLQFEHDLVNFFEEAVAELEHIPGVFVTFVFQPLVKDSMRAENSMGFLPGEKSLIVFEWFVVWDNESDDETIFRVEKDIVTRASELAKSMGQYHPLKYINYAELWQKEDVWAGLEYAGKLDKLRDVQRKYDPHGVFIENGLSTGYFKLN</sequence>
<keyword evidence="2" id="KW-0285">Flavoprotein</keyword>
<dbReference type="Gene3D" id="3.30.465.10">
    <property type="match status" value="1"/>
</dbReference>
<dbReference type="OrthoDB" id="2151789at2759"/>
<dbReference type="Gene3D" id="3.30.43.10">
    <property type="entry name" value="Uridine Diphospho-n-acetylenolpyruvylglucosamine Reductase, domain 2"/>
    <property type="match status" value="1"/>
</dbReference>
<dbReference type="Proteomes" id="UP000800041">
    <property type="component" value="Unassembled WGS sequence"/>
</dbReference>
<evidence type="ECO:0000256" key="4">
    <source>
        <dbReference type="ARBA" id="ARBA00023002"/>
    </source>
</evidence>